<evidence type="ECO:0000313" key="1">
    <source>
        <dbReference type="EMBL" id="CAK9032531.1"/>
    </source>
</evidence>
<protein>
    <submittedName>
        <fullName evidence="1">Uncharacterized protein</fullName>
    </submittedName>
</protein>
<accession>A0ABP0L059</accession>
<dbReference type="Proteomes" id="UP001642484">
    <property type="component" value="Unassembled WGS sequence"/>
</dbReference>
<evidence type="ECO:0000313" key="2">
    <source>
        <dbReference type="Proteomes" id="UP001642484"/>
    </source>
</evidence>
<reference evidence="1 2" key="1">
    <citation type="submission" date="2024-02" db="EMBL/GenBank/DDBJ databases">
        <authorList>
            <person name="Chen Y."/>
            <person name="Shah S."/>
            <person name="Dougan E. K."/>
            <person name="Thang M."/>
            <person name="Chan C."/>
        </authorList>
    </citation>
    <scope>NUCLEOTIDE SEQUENCE [LARGE SCALE GENOMIC DNA]</scope>
</reference>
<sequence length="253" mass="27488">MPALSEEDILGLWRLRSLLHELKSNLFEALSCGEKCVLKLVVGSEEVPPIDSACSSIVRACHEHLNICKLERDGLKELPIYLSPVMPVTSEQFDGSDLQIFLSKLGIGYDVLLFMDSIEEVMHLSAESQMDPDFAARIDLIQVTGPPQTIAAATPTAGSCGLHVSWAAFQLLEMLGLLVPSRCGPALFLGNIDGTGGEDAAMKQALNLAHTAMTKLTDDLLPSLEDRLWNRTDSDLVFAIGAILKGMLTVRQQ</sequence>
<comment type="caution">
    <text evidence="1">The sequence shown here is derived from an EMBL/GenBank/DDBJ whole genome shotgun (WGS) entry which is preliminary data.</text>
</comment>
<dbReference type="EMBL" id="CAXAMN010010746">
    <property type="protein sequence ID" value="CAK9032531.1"/>
    <property type="molecule type" value="Genomic_DNA"/>
</dbReference>
<gene>
    <name evidence="1" type="ORF">CCMP2556_LOCUS18718</name>
</gene>
<name>A0ABP0L059_9DINO</name>
<organism evidence="1 2">
    <name type="scientific">Durusdinium trenchii</name>
    <dbReference type="NCBI Taxonomy" id="1381693"/>
    <lineage>
        <taxon>Eukaryota</taxon>
        <taxon>Sar</taxon>
        <taxon>Alveolata</taxon>
        <taxon>Dinophyceae</taxon>
        <taxon>Suessiales</taxon>
        <taxon>Symbiodiniaceae</taxon>
        <taxon>Durusdinium</taxon>
    </lineage>
</organism>
<keyword evidence="2" id="KW-1185">Reference proteome</keyword>
<proteinExistence type="predicted"/>